<organism evidence="2 3">
    <name type="scientific">Ereboglobus luteus</name>
    <dbReference type="NCBI Taxonomy" id="1796921"/>
    <lineage>
        <taxon>Bacteria</taxon>
        <taxon>Pseudomonadati</taxon>
        <taxon>Verrucomicrobiota</taxon>
        <taxon>Opitutia</taxon>
        <taxon>Opitutales</taxon>
        <taxon>Opitutaceae</taxon>
        <taxon>Ereboglobus</taxon>
    </lineage>
</organism>
<dbReference type="KEGG" id="elut:CKA38_02025"/>
<reference evidence="2 3" key="1">
    <citation type="journal article" date="2018" name="Syst. Appl. Microbiol.">
        <title>Ereboglobus luteus gen. nov. sp. nov. from cockroach guts, and new insights into the oxygen relationship of the genera Opitutus and Didymococcus (Verrucomicrobia: Opitutaceae).</title>
        <authorList>
            <person name="Tegtmeier D."/>
            <person name="Belitz A."/>
            <person name="Radek R."/>
            <person name="Heimerl T."/>
            <person name="Brune A."/>
        </authorList>
    </citation>
    <scope>NUCLEOTIDE SEQUENCE [LARGE SCALE GENOMIC DNA]</scope>
    <source>
        <strain evidence="2 3">Ho45</strain>
    </source>
</reference>
<dbReference type="AlphaFoldDB" id="A0A2U8E0H7"/>
<keyword evidence="3" id="KW-1185">Reference proteome</keyword>
<sequence>MRALRLDTNTARASKSPCDASARNHACDTERLRLAAGREQSERPRVFVFRIQNGFSTALSHSHAHSRMARPMASSGGGTRAAPRTRAHSYISKF</sequence>
<proteinExistence type="predicted"/>
<protein>
    <submittedName>
        <fullName evidence="2">Uncharacterized protein</fullName>
    </submittedName>
</protein>
<dbReference type="Proteomes" id="UP000244896">
    <property type="component" value="Chromosome"/>
</dbReference>
<evidence type="ECO:0000256" key="1">
    <source>
        <dbReference type="SAM" id="MobiDB-lite"/>
    </source>
</evidence>
<gene>
    <name evidence="2" type="ORF">CKA38_02025</name>
</gene>
<name>A0A2U8E0H7_9BACT</name>
<evidence type="ECO:0000313" key="2">
    <source>
        <dbReference type="EMBL" id="AWI08204.1"/>
    </source>
</evidence>
<evidence type="ECO:0000313" key="3">
    <source>
        <dbReference type="Proteomes" id="UP000244896"/>
    </source>
</evidence>
<accession>A0A2U8E0H7</accession>
<feature type="region of interest" description="Disordered" evidence="1">
    <location>
        <begin position="1"/>
        <end position="22"/>
    </location>
</feature>
<dbReference type="EMBL" id="CP023004">
    <property type="protein sequence ID" value="AWI08204.1"/>
    <property type="molecule type" value="Genomic_DNA"/>
</dbReference>
<feature type="region of interest" description="Disordered" evidence="1">
    <location>
        <begin position="60"/>
        <end position="94"/>
    </location>
</feature>